<reference evidence="2" key="1">
    <citation type="journal article" date="2023" name="Insect Mol. Biol.">
        <title>Genome sequencing provides insights into the evolution of gene families encoding plant cell wall-degrading enzymes in longhorned beetles.</title>
        <authorList>
            <person name="Shin N.R."/>
            <person name="Okamura Y."/>
            <person name="Kirsch R."/>
            <person name="Pauchet Y."/>
        </authorList>
    </citation>
    <scope>NUCLEOTIDE SEQUENCE</scope>
    <source>
        <strain evidence="2">MMC_N1</strain>
    </source>
</reference>
<evidence type="ECO:0000313" key="3">
    <source>
        <dbReference type="Proteomes" id="UP001162164"/>
    </source>
</evidence>
<proteinExistence type="predicted"/>
<comment type="caution">
    <text evidence="2">The sequence shown here is derived from an EMBL/GenBank/DDBJ whole genome shotgun (WGS) entry which is preliminary data.</text>
</comment>
<name>A0ABQ9JSY7_9CUCU</name>
<keyword evidence="3" id="KW-1185">Reference proteome</keyword>
<protein>
    <recommendedName>
        <fullName evidence="1">C2H2-type domain-containing protein</fullName>
    </recommendedName>
</protein>
<gene>
    <name evidence="2" type="ORF">NQ317_007893</name>
</gene>
<sequence>MWISARYVYSSRKVYDTGPVLKNMMIGHKEIVLKSDYFTCDMCDYKTVKFSCLSNHKREHQYKSSAKPMCCFICSYKTPWGNMVKHLKDHQNALGLYNCPCGYQEKKKKLFPGTSSRTKKS</sequence>
<dbReference type="Proteomes" id="UP001162164">
    <property type="component" value="Unassembled WGS sequence"/>
</dbReference>
<organism evidence="2 3">
    <name type="scientific">Molorchus minor</name>
    <dbReference type="NCBI Taxonomy" id="1323400"/>
    <lineage>
        <taxon>Eukaryota</taxon>
        <taxon>Metazoa</taxon>
        <taxon>Ecdysozoa</taxon>
        <taxon>Arthropoda</taxon>
        <taxon>Hexapoda</taxon>
        <taxon>Insecta</taxon>
        <taxon>Pterygota</taxon>
        <taxon>Neoptera</taxon>
        <taxon>Endopterygota</taxon>
        <taxon>Coleoptera</taxon>
        <taxon>Polyphaga</taxon>
        <taxon>Cucujiformia</taxon>
        <taxon>Chrysomeloidea</taxon>
        <taxon>Cerambycidae</taxon>
        <taxon>Lamiinae</taxon>
        <taxon>Monochamini</taxon>
        <taxon>Molorchus</taxon>
    </lineage>
</organism>
<evidence type="ECO:0000313" key="2">
    <source>
        <dbReference type="EMBL" id="KAJ8981118.1"/>
    </source>
</evidence>
<evidence type="ECO:0000259" key="1">
    <source>
        <dbReference type="SMART" id="SM00355"/>
    </source>
</evidence>
<feature type="domain" description="C2H2-type" evidence="1">
    <location>
        <begin position="69"/>
        <end position="90"/>
    </location>
</feature>
<dbReference type="SMART" id="SM00355">
    <property type="entry name" value="ZnF_C2H2"/>
    <property type="match status" value="2"/>
</dbReference>
<dbReference type="InterPro" id="IPR013087">
    <property type="entry name" value="Znf_C2H2_type"/>
</dbReference>
<accession>A0ABQ9JSY7</accession>
<feature type="domain" description="C2H2-type" evidence="1">
    <location>
        <begin position="38"/>
        <end position="60"/>
    </location>
</feature>
<dbReference type="EMBL" id="JAPWTJ010000201">
    <property type="protein sequence ID" value="KAJ8981118.1"/>
    <property type="molecule type" value="Genomic_DNA"/>
</dbReference>